<keyword evidence="1" id="KW-0238">DNA-binding</keyword>
<feature type="domain" description="HTH cro/C1-type" evidence="3">
    <location>
        <begin position="7"/>
        <end position="61"/>
    </location>
</feature>
<dbReference type="Proteomes" id="UP001520878">
    <property type="component" value="Unassembled WGS sequence"/>
</dbReference>
<comment type="caution">
    <text evidence="4">The sequence shown here is derived from an EMBL/GenBank/DDBJ whole genome shotgun (WGS) entry which is preliminary data.</text>
</comment>
<evidence type="ECO:0000313" key="5">
    <source>
        <dbReference type="Proteomes" id="UP001520878"/>
    </source>
</evidence>
<name>A0ABS8GAD8_9ALTE</name>
<dbReference type="PANTHER" id="PTHR46797:SF1">
    <property type="entry name" value="METHYLPHOSPHONATE SYNTHASE"/>
    <property type="match status" value="1"/>
</dbReference>
<keyword evidence="2" id="KW-0472">Membrane</keyword>
<proteinExistence type="predicted"/>
<evidence type="ECO:0000256" key="1">
    <source>
        <dbReference type="ARBA" id="ARBA00023125"/>
    </source>
</evidence>
<dbReference type="PANTHER" id="PTHR46797">
    <property type="entry name" value="HTH-TYPE TRANSCRIPTIONAL REGULATOR"/>
    <property type="match status" value="1"/>
</dbReference>
<evidence type="ECO:0000256" key="2">
    <source>
        <dbReference type="SAM" id="Phobius"/>
    </source>
</evidence>
<dbReference type="Pfam" id="PF13560">
    <property type="entry name" value="HTH_31"/>
    <property type="match status" value="1"/>
</dbReference>
<evidence type="ECO:0000313" key="4">
    <source>
        <dbReference type="EMBL" id="MCC2617502.1"/>
    </source>
</evidence>
<keyword evidence="5" id="KW-1185">Reference proteome</keyword>
<feature type="transmembrane region" description="Helical" evidence="2">
    <location>
        <begin position="97"/>
        <end position="117"/>
    </location>
</feature>
<dbReference type="SMART" id="SM00530">
    <property type="entry name" value="HTH_XRE"/>
    <property type="match status" value="1"/>
</dbReference>
<organism evidence="4 5">
    <name type="scientific">Fluctibacter halophilus</name>
    <dbReference type="NCBI Taxonomy" id="226011"/>
    <lineage>
        <taxon>Bacteria</taxon>
        <taxon>Pseudomonadati</taxon>
        <taxon>Pseudomonadota</taxon>
        <taxon>Gammaproteobacteria</taxon>
        <taxon>Alteromonadales</taxon>
        <taxon>Alteromonadaceae</taxon>
        <taxon>Fluctibacter</taxon>
    </lineage>
</organism>
<feature type="transmembrane region" description="Helical" evidence="2">
    <location>
        <begin position="215"/>
        <end position="234"/>
    </location>
</feature>
<reference evidence="4 5" key="1">
    <citation type="submission" date="2021-10" db="EMBL/GenBank/DDBJ databases">
        <title>Draft genome of Aestuariibacter halophilus JC2043.</title>
        <authorList>
            <person name="Emsley S.A."/>
            <person name="Pfannmuller K.M."/>
            <person name="Ushijima B."/>
            <person name="Saw J.H."/>
            <person name="Videau P."/>
        </authorList>
    </citation>
    <scope>NUCLEOTIDE SEQUENCE [LARGE SCALE GENOMIC DNA]</scope>
    <source>
        <strain evidence="4 5">JC2043</strain>
    </source>
</reference>
<dbReference type="InterPro" id="IPR010982">
    <property type="entry name" value="Lambda_DNA-bd_dom_sf"/>
</dbReference>
<dbReference type="EMBL" id="JAJEWP010000005">
    <property type="protein sequence ID" value="MCC2617502.1"/>
    <property type="molecule type" value="Genomic_DNA"/>
</dbReference>
<dbReference type="Gene3D" id="1.10.260.40">
    <property type="entry name" value="lambda repressor-like DNA-binding domains"/>
    <property type="match status" value="1"/>
</dbReference>
<gene>
    <name evidence="4" type="ORF">LJ739_14710</name>
</gene>
<dbReference type="CDD" id="cd00093">
    <property type="entry name" value="HTH_XRE"/>
    <property type="match status" value="1"/>
</dbReference>
<protein>
    <submittedName>
        <fullName evidence="4">Helix-turn-helix domain-containing protein</fullName>
    </submittedName>
</protein>
<evidence type="ECO:0000259" key="3">
    <source>
        <dbReference type="PROSITE" id="PS50943"/>
    </source>
</evidence>
<sequence length="249" mass="28625">MTLGEKLKALRQQQDLSQPVLAERVGIEQSYLSKLENDRSLPSNDILRALLTALDTTLDEVLNDPALDTDLARLRQVPDIEQWLRARSARRHGQQRLWLIVSTLLMALSAGIFYAGFTKQVFDETHYVYESPGVVTDDEPDNVFFAWRQLIPVQEDVRRRSELTQQKEREMHQRRDDISIVTTRFEGMAFEVPVNGGRRIYTLQGDRRIPRAINGWLQVIGVVLFCAGALGLWIERRLYTTSPKQHLPG</sequence>
<dbReference type="InterPro" id="IPR050807">
    <property type="entry name" value="TransReg_Diox_bact_type"/>
</dbReference>
<keyword evidence="2" id="KW-0812">Transmembrane</keyword>
<dbReference type="InterPro" id="IPR001387">
    <property type="entry name" value="Cro/C1-type_HTH"/>
</dbReference>
<keyword evidence="2" id="KW-1133">Transmembrane helix</keyword>
<dbReference type="PROSITE" id="PS50943">
    <property type="entry name" value="HTH_CROC1"/>
    <property type="match status" value="1"/>
</dbReference>
<accession>A0ABS8GAD8</accession>
<dbReference type="RefSeq" id="WP_229161710.1">
    <property type="nucleotide sequence ID" value="NZ_JAJEWP010000005.1"/>
</dbReference>
<dbReference type="SUPFAM" id="SSF47413">
    <property type="entry name" value="lambda repressor-like DNA-binding domains"/>
    <property type="match status" value="1"/>
</dbReference>